<dbReference type="InterPro" id="IPR010621">
    <property type="entry name" value="DUF1214"/>
</dbReference>
<evidence type="ECO:0000313" key="4">
    <source>
        <dbReference type="Proteomes" id="UP000033588"/>
    </source>
</evidence>
<dbReference type="PANTHER" id="PTHR36509">
    <property type="entry name" value="BLL3101 PROTEIN"/>
    <property type="match status" value="1"/>
</dbReference>
<dbReference type="Gene3D" id="2.60.40.1610">
    <property type="entry name" value="Domain of unknown function DUF1254"/>
    <property type="match status" value="1"/>
</dbReference>
<feature type="domain" description="DUF1254" evidence="2">
    <location>
        <begin position="96"/>
        <end position="215"/>
    </location>
</feature>
<dbReference type="Gene3D" id="1.10.3360.10">
    <property type="entry name" value="VPA0735-like domain"/>
    <property type="match status" value="1"/>
</dbReference>
<reference evidence="3 4" key="1">
    <citation type="submission" date="2015-03" db="EMBL/GenBank/DDBJ databases">
        <title>Comparative genomics of Pseudomonas insights into diversity of traits involved in vanlence and defense.</title>
        <authorList>
            <person name="Qin Y."/>
        </authorList>
    </citation>
    <scope>NUCLEOTIDE SEQUENCE [LARGE SCALE GENOMIC DNA]</scope>
    <source>
        <strain evidence="3 4">C8</strain>
    </source>
</reference>
<dbReference type="InterPro" id="IPR037050">
    <property type="entry name" value="DUF1254_sf"/>
</dbReference>
<evidence type="ECO:0000259" key="2">
    <source>
        <dbReference type="Pfam" id="PF06863"/>
    </source>
</evidence>
<dbReference type="SUPFAM" id="SSF160935">
    <property type="entry name" value="VPA0735-like"/>
    <property type="match status" value="1"/>
</dbReference>
<comment type="caution">
    <text evidence="3">The sequence shown here is derived from an EMBL/GenBank/DDBJ whole genome shotgun (WGS) entry which is preliminary data.</text>
</comment>
<gene>
    <name evidence="3" type="ORF">VC35_12730</name>
</gene>
<proteinExistence type="predicted"/>
<dbReference type="InterPro" id="IPR010679">
    <property type="entry name" value="DUF1254"/>
</dbReference>
<dbReference type="Pfam" id="PF06863">
    <property type="entry name" value="DUF1254"/>
    <property type="match status" value="1"/>
</dbReference>
<feature type="domain" description="DUF1214" evidence="1">
    <location>
        <begin position="367"/>
        <end position="470"/>
    </location>
</feature>
<dbReference type="InterPro" id="IPR037049">
    <property type="entry name" value="DUF1214_C_sf"/>
</dbReference>
<protein>
    <submittedName>
        <fullName evidence="3">Signal peptide protein</fullName>
    </submittedName>
</protein>
<sequence length="488" mass="54137">MLTLGQAPFAEPATYKMTTPIPTEIQTPDSVDTSIGELKFFDGVPTRETSRKLYDHLDFLRGVEVFLNGIPGASMVAIRTGLREVGAENGTVGIFENLMDSRSLFLTANTETIYFWSWLDLKDGPLIIETPPNILGVIDDFWFRYVVDLGNAGPDKGKGGKYVLVPPGYEGKLPEGYFVVKSPTYGNLLFGRAFMENGDTRPGVASLKKGLRVYPLTSLKSPPQTRFISLSGKQMNTIHANTFKFYEELNQIVQEEPAGAYGPDMTGLMAAIGMQKGKPFEPDARMKKILTDSVAVGNATARSIDFDNRNPMALIYPDRHWTTPFIGGSYEWLNDGARNFDARTMFFYAATVNTPAMAIAMPGIGSQYTAANFDNEGNPFDGAKTYRLRVPANVPAKDFWSVVLYDTQTRSMLQTDTQFPSLSSAKGLKANVDGSVDLYFAPSKPANAENWIQTIPGKSWMTIFRLYGPLKPWFDKSWQLNDIEPVKQ</sequence>
<dbReference type="PANTHER" id="PTHR36509:SF3">
    <property type="entry name" value="SIGNAL PEPTIDE PROTEIN"/>
    <property type="match status" value="1"/>
</dbReference>
<evidence type="ECO:0000259" key="1">
    <source>
        <dbReference type="Pfam" id="PF06742"/>
    </source>
</evidence>
<dbReference type="Proteomes" id="UP000033588">
    <property type="component" value="Unassembled WGS sequence"/>
</dbReference>
<dbReference type="Gene3D" id="2.60.120.600">
    <property type="entry name" value="Domain of unknown function DUF1214, C-terminal domain"/>
    <property type="match status" value="1"/>
</dbReference>
<name>A0A0F4TPB2_PSEFL</name>
<accession>A0A0F4TPB2</accession>
<dbReference type="EMBL" id="LACC01000014">
    <property type="protein sequence ID" value="KJZ46276.1"/>
    <property type="molecule type" value="Genomic_DNA"/>
</dbReference>
<dbReference type="PATRIC" id="fig|294.132.peg.1301"/>
<evidence type="ECO:0000313" key="3">
    <source>
        <dbReference type="EMBL" id="KJZ46276.1"/>
    </source>
</evidence>
<organism evidence="3 4">
    <name type="scientific">Pseudomonas fluorescens</name>
    <dbReference type="NCBI Taxonomy" id="294"/>
    <lineage>
        <taxon>Bacteria</taxon>
        <taxon>Pseudomonadati</taxon>
        <taxon>Pseudomonadota</taxon>
        <taxon>Gammaproteobacteria</taxon>
        <taxon>Pseudomonadales</taxon>
        <taxon>Pseudomonadaceae</taxon>
        <taxon>Pseudomonas</taxon>
    </lineage>
</organism>
<dbReference type="AlphaFoldDB" id="A0A0F4TPB2"/>
<dbReference type="Pfam" id="PF06742">
    <property type="entry name" value="DUF1214"/>
    <property type="match status" value="1"/>
</dbReference>